<evidence type="ECO:0000313" key="1">
    <source>
        <dbReference type="EMBL" id="KAK7263348.1"/>
    </source>
</evidence>
<dbReference type="AlphaFoldDB" id="A0AAN9I0W4"/>
<evidence type="ECO:0000313" key="2">
    <source>
        <dbReference type="Proteomes" id="UP001359559"/>
    </source>
</evidence>
<protein>
    <submittedName>
        <fullName evidence="1">Uncharacterized protein</fullName>
    </submittedName>
</protein>
<accession>A0AAN9I0W4</accession>
<keyword evidence="2" id="KW-1185">Reference proteome</keyword>
<reference evidence="1 2" key="1">
    <citation type="submission" date="2024-01" db="EMBL/GenBank/DDBJ databases">
        <title>The genomes of 5 underutilized Papilionoideae crops provide insights into root nodulation and disease resistance.</title>
        <authorList>
            <person name="Yuan L."/>
        </authorList>
    </citation>
    <scope>NUCLEOTIDE SEQUENCE [LARGE SCALE GENOMIC DNA]</scope>
    <source>
        <strain evidence="1">LY-2023</strain>
        <tissue evidence="1">Leaf</tissue>
    </source>
</reference>
<sequence>MALLGPTLLRIEADPIIPLLPRMMGKNQGVSAHLPDAIRARHHGPRPNSLQHPSTPFLLHDTSYFAVSLFSFLSEIVKARKHS</sequence>
<proteinExistence type="predicted"/>
<gene>
    <name evidence="1" type="ORF">RJT34_30936</name>
</gene>
<dbReference type="Proteomes" id="UP001359559">
    <property type="component" value="Unassembled WGS sequence"/>
</dbReference>
<organism evidence="1 2">
    <name type="scientific">Clitoria ternatea</name>
    <name type="common">Butterfly pea</name>
    <dbReference type="NCBI Taxonomy" id="43366"/>
    <lineage>
        <taxon>Eukaryota</taxon>
        <taxon>Viridiplantae</taxon>
        <taxon>Streptophyta</taxon>
        <taxon>Embryophyta</taxon>
        <taxon>Tracheophyta</taxon>
        <taxon>Spermatophyta</taxon>
        <taxon>Magnoliopsida</taxon>
        <taxon>eudicotyledons</taxon>
        <taxon>Gunneridae</taxon>
        <taxon>Pentapetalae</taxon>
        <taxon>rosids</taxon>
        <taxon>fabids</taxon>
        <taxon>Fabales</taxon>
        <taxon>Fabaceae</taxon>
        <taxon>Papilionoideae</taxon>
        <taxon>50 kb inversion clade</taxon>
        <taxon>NPAAA clade</taxon>
        <taxon>indigoferoid/millettioid clade</taxon>
        <taxon>Phaseoleae</taxon>
        <taxon>Clitoria</taxon>
    </lineage>
</organism>
<dbReference type="EMBL" id="JAYKXN010000008">
    <property type="protein sequence ID" value="KAK7263348.1"/>
    <property type="molecule type" value="Genomic_DNA"/>
</dbReference>
<name>A0AAN9I0W4_CLITE</name>
<comment type="caution">
    <text evidence="1">The sequence shown here is derived from an EMBL/GenBank/DDBJ whole genome shotgun (WGS) entry which is preliminary data.</text>
</comment>